<dbReference type="SUPFAM" id="SSF51971">
    <property type="entry name" value="Nucleotide-binding domain"/>
    <property type="match status" value="2"/>
</dbReference>
<dbReference type="CDD" id="cd00207">
    <property type="entry name" value="fer2"/>
    <property type="match status" value="1"/>
</dbReference>
<dbReference type="InterPro" id="IPR054351">
    <property type="entry name" value="NADH_UbQ_OxRdtase_ferredoxin"/>
</dbReference>
<evidence type="ECO:0000256" key="2">
    <source>
        <dbReference type="ARBA" id="ARBA00022723"/>
    </source>
</evidence>
<evidence type="ECO:0000256" key="3">
    <source>
        <dbReference type="ARBA" id="ARBA00022737"/>
    </source>
</evidence>
<dbReference type="Gene3D" id="3.10.20.30">
    <property type="match status" value="1"/>
</dbReference>
<dbReference type="PANTHER" id="PTHR42783">
    <property type="entry name" value="GLUTAMATE SYNTHASE [NADPH] SMALL CHAIN"/>
    <property type="match status" value="1"/>
</dbReference>
<dbReference type="Gene3D" id="3.30.70.20">
    <property type="match status" value="1"/>
</dbReference>
<dbReference type="PROSITE" id="PS51379">
    <property type="entry name" value="4FE4S_FER_2"/>
    <property type="match status" value="2"/>
</dbReference>
<dbReference type="OrthoDB" id="9803192at2"/>
<dbReference type="InterPro" id="IPR009051">
    <property type="entry name" value="Helical_ferredxn"/>
</dbReference>
<dbReference type="SUPFAM" id="SSF54862">
    <property type="entry name" value="4Fe-4S ferredoxins"/>
    <property type="match status" value="1"/>
</dbReference>
<dbReference type="InterPro" id="IPR006656">
    <property type="entry name" value="Mopterin_OxRdtase"/>
</dbReference>
<dbReference type="STRING" id="69895.SAMN05192551_10437"/>
<dbReference type="InterPro" id="IPR001041">
    <property type="entry name" value="2Fe-2S_ferredoxin-type"/>
</dbReference>
<dbReference type="Pfam" id="PF07992">
    <property type="entry name" value="Pyr_redox_2"/>
    <property type="match status" value="1"/>
</dbReference>
<feature type="domain" description="4Fe-4S ferredoxin-type" evidence="7">
    <location>
        <begin position="652"/>
        <end position="680"/>
    </location>
</feature>
<dbReference type="RefSeq" id="WP_093371384.1">
    <property type="nucleotide sequence ID" value="NZ_FOQA01000004.1"/>
</dbReference>
<dbReference type="Pfam" id="PF00384">
    <property type="entry name" value="Molybdopterin"/>
    <property type="match status" value="1"/>
</dbReference>
<evidence type="ECO:0000256" key="4">
    <source>
        <dbReference type="ARBA" id="ARBA00023004"/>
    </source>
</evidence>
<feature type="domain" description="4Fe-4S Mo/W bis-MGD-type" evidence="8">
    <location>
        <begin position="689"/>
        <end position="745"/>
    </location>
</feature>
<dbReference type="SUPFAM" id="SSF46548">
    <property type="entry name" value="alpha-helical ferredoxin"/>
    <property type="match status" value="1"/>
</dbReference>
<dbReference type="PRINTS" id="PR00419">
    <property type="entry name" value="ADXRDTASE"/>
</dbReference>
<dbReference type="Gene3D" id="3.40.228.10">
    <property type="entry name" value="Dimethylsulfoxide Reductase, domain 2"/>
    <property type="match status" value="1"/>
</dbReference>
<dbReference type="InterPro" id="IPR036010">
    <property type="entry name" value="2Fe-2S_ferredoxin-like_sf"/>
</dbReference>
<evidence type="ECO:0000256" key="1">
    <source>
        <dbReference type="ARBA" id="ARBA00022485"/>
    </source>
</evidence>
<dbReference type="PROSITE" id="PS00198">
    <property type="entry name" value="4FE4S_FER_1"/>
    <property type="match status" value="1"/>
</dbReference>
<evidence type="ECO:0000259" key="8">
    <source>
        <dbReference type="PROSITE" id="PS51669"/>
    </source>
</evidence>
<feature type="domain" description="4Fe-4S ferredoxin-type" evidence="7">
    <location>
        <begin position="608"/>
        <end position="636"/>
    </location>
</feature>
<dbReference type="Pfam" id="PF14691">
    <property type="entry name" value="Fer4_20"/>
    <property type="match status" value="1"/>
</dbReference>
<evidence type="ECO:0000259" key="6">
    <source>
        <dbReference type="PROSITE" id="PS51085"/>
    </source>
</evidence>
<dbReference type="Gene3D" id="3.40.50.740">
    <property type="match status" value="2"/>
</dbReference>
<evidence type="ECO:0000256" key="5">
    <source>
        <dbReference type="ARBA" id="ARBA00023014"/>
    </source>
</evidence>
<sequence length="1195" mass="131620">MSVIRLNINGKEVTGQHGQTILQVARANGIEIPTLCYDERMEIYGSCGLCIVEVEGIPKLLRACATEISQDMVIKTNSETIKANRKIALELLLTDHTGDCRPPCVLECPGKTDCQGYVGLIANGEYKESLKLIKEQLPLPASIGRVCPHPCEDACRRELKDEPVAIAWHKRFVADIDLQDPEVFIPEIKEPSGKKIAIVGGGPGGLSTAYYLLQEGHEVTIYDMMPEMGGMLKYGIPQYRLPKDVLNQEIGIIEKMGAQMINNVRIGQDLTLDYLRANNDAVYLSIGCWESSPMKCKGEDLEGVIGGIHFLRDVVENKPIKIGKKVAVIGGGNTAMDACRTAVRLGADEVYNLYRRTRGEMPAEEIEIVEAEEEGVIFKFLVSPLEVIGENGHVQKIRLQKMELGEPDASGRRRPVPIEGEEEILELDSVIVAIGQYVNVEGFEALERTKWDTIISDEKTFSTSIPGVFAGGDAINDNLKIAIQAIGDGKIASKVIHEYVNGVQVRYEKPYLVTRKAEDIKVEEFAHRETANRPPMAHLSPEFRRQNFEEVGLGFTPEQAVEDAKRCLECGCHDYFECKLLEYANDYHVEPDRLAGEMHQRQAENSHPFIDRNPDKCILCGLCVRVCQEVMDITALGLVDRGFDTIVKPAMDRPLKDTDCISCGQCVDVCPTGALQERLLIEKSVPVEAHQVDTVCGYCSVGCEQTLEVCGNMLVRSLPKLDSPSSGGLLCVKGRFGFDMAQKHQRITTPMIRKDGELVEASWDEALLLVAKKAQGIGFQNGADSIALTVSDHWTNEEIYTAKRFAHEVLHTPWLGSLNRKNGGLQDVLGIDASPNTLEEVLRTQVILLIGSQIMRDHAMAGVKVRKAVQENGAQLITVNPEKTKADEWATINVTPENQLSFLKEIAAALIEKGCNPADVEGFEALKESLKDVKPSTEAAKIANIYSDAKSAMIVFDSKTLTSQAEVMLANIAVLAGQIGAPRKGLLKLQPQNNSQALPLLGIHKDATAILNSIRAGHLKGLLLLGEDLPAPELKSLDFLMVMDSHLTETAKMADVFLPAAIHAETEGTYTSFERRIQALTNVLEPAQTMKNWEVLAKIAAILRKPFDYGTTAAITADLAVNTPGYQGLQSPNEEPAFWPLNESPVLYTEGFGFEDGKARLQIPSDASIFEKQLSTHYITNLFMKKLEDEGLDRQ</sequence>
<dbReference type="Gene3D" id="3.50.50.60">
    <property type="entry name" value="FAD/NAD(P)-binding domain"/>
    <property type="match status" value="2"/>
</dbReference>
<keyword evidence="4" id="KW-0408">Iron</keyword>
<dbReference type="InterPro" id="IPR023753">
    <property type="entry name" value="FAD/NAD-binding_dom"/>
</dbReference>
<accession>A0A1I3DNK6</accession>
<dbReference type="InterPro" id="IPR006963">
    <property type="entry name" value="Mopterin_OxRdtase_4Fe-4S_dom"/>
</dbReference>
<keyword evidence="3" id="KW-0677">Repeat</keyword>
<dbReference type="PROSITE" id="PS51669">
    <property type="entry name" value="4FE4S_MOW_BIS_MGD"/>
    <property type="match status" value="1"/>
</dbReference>
<feature type="domain" description="2Fe-2S ferredoxin-type" evidence="6">
    <location>
        <begin position="2"/>
        <end position="80"/>
    </location>
</feature>
<keyword evidence="5" id="KW-0411">Iron-sulfur</keyword>
<gene>
    <name evidence="9" type="ORF">SAMN05192551_10437</name>
</gene>
<proteinExistence type="predicted"/>
<keyword evidence="10" id="KW-1185">Reference proteome</keyword>
<name>A0A1I3DNK6_9FIRM</name>
<evidence type="ECO:0000259" key="7">
    <source>
        <dbReference type="PROSITE" id="PS51379"/>
    </source>
</evidence>
<dbReference type="Pfam" id="PF22117">
    <property type="entry name" value="Fer4_Nqo3"/>
    <property type="match status" value="1"/>
</dbReference>
<evidence type="ECO:0000313" key="10">
    <source>
        <dbReference type="Proteomes" id="UP000199287"/>
    </source>
</evidence>
<protein>
    <submittedName>
        <fullName evidence="9">Formate dehydrogenase major subunit</fullName>
    </submittedName>
</protein>
<dbReference type="Gene3D" id="2.20.25.90">
    <property type="entry name" value="ADC-like domains"/>
    <property type="match status" value="1"/>
</dbReference>
<dbReference type="GO" id="GO:0051539">
    <property type="term" value="F:4 iron, 4 sulfur cluster binding"/>
    <property type="evidence" value="ECO:0007669"/>
    <property type="project" value="UniProtKB-KW"/>
</dbReference>
<reference evidence="10" key="1">
    <citation type="submission" date="2016-10" db="EMBL/GenBank/DDBJ databases">
        <authorList>
            <person name="Varghese N."/>
            <person name="Submissions S."/>
        </authorList>
    </citation>
    <scope>NUCLEOTIDE SEQUENCE [LARGE SCALE GENOMIC DNA]</scope>
    <source>
        <strain evidence="10">Z-7934</strain>
    </source>
</reference>
<dbReference type="InterPro" id="IPR017896">
    <property type="entry name" value="4Fe4S_Fe-S-bd"/>
</dbReference>
<dbReference type="SMART" id="SM00926">
    <property type="entry name" value="Molybdop_Fe4S4"/>
    <property type="match status" value="1"/>
</dbReference>
<dbReference type="SUPFAM" id="SSF53706">
    <property type="entry name" value="Formate dehydrogenase/DMSO reductase, domains 1-3"/>
    <property type="match status" value="1"/>
</dbReference>
<dbReference type="PROSITE" id="PS51085">
    <property type="entry name" value="2FE2S_FER_2"/>
    <property type="match status" value="1"/>
</dbReference>
<dbReference type="GO" id="GO:0046872">
    <property type="term" value="F:metal ion binding"/>
    <property type="evidence" value="ECO:0007669"/>
    <property type="project" value="UniProtKB-KW"/>
</dbReference>
<organism evidence="9 10">
    <name type="scientific">Tindallia magadiensis</name>
    <dbReference type="NCBI Taxonomy" id="69895"/>
    <lineage>
        <taxon>Bacteria</taxon>
        <taxon>Bacillati</taxon>
        <taxon>Bacillota</taxon>
        <taxon>Clostridia</taxon>
        <taxon>Peptostreptococcales</taxon>
        <taxon>Tindalliaceae</taxon>
        <taxon>Tindallia</taxon>
    </lineage>
</organism>
<evidence type="ECO:0000313" key="9">
    <source>
        <dbReference type="EMBL" id="SFH88296.1"/>
    </source>
</evidence>
<dbReference type="InterPro" id="IPR012675">
    <property type="entry name" value="Beta-grasp_dom_sf"/>
</dbReference>
<dbReference type="AlphaFoldDB" id="A0A1I3DNK6"/>
<dbReference type="EMBL" id="FOQA01000004">
    <property type="protein sequence ID" value="SFH88296.1"/>
    <property type="molecule type" value="Genomic_DNA"/>
</dbReference>
<dbReference type="SUPFAM" id="SSF54292">
    <property type="entry name" value="2Fe-2S ferredoxin-like"/>
    <property type="match status" value="1"/>
</dbReference>
<dbReference type="FunFam" id="3.30.70.20:FF:000035">
    <property type="entry name" value="Iron hydrogenase 1"/>
    <property type="match status" value="1"/>
</dbReference>
<dbReference type="PANTHER" id="PTHR42783:SF3">
    <property type="entry name" value="GLUTAMATE SYNTHASE [NADPH] SMALL CHAIN-RELATED"/>
    <property type="match status" value="1"/>
</dbReference>
<dbReference type="Pfam" id="PF04879">
    <property type="entry name" value="Molybdop_Fe4S4"/>
    <property type="match status" value="1"/>
</dbReference>
<keyword evidence="1" id="KW-0004">4Fe-4S</keyword>
<dbReference type="Proteomes" id="UP000199287">
    <property type="component" value="Unassembled WGS sequence"/>
</dbReference>
<dbReference type="InterPro" id="IPR028261">
    <property type="entry name" value="DPD_II"/>
</dbReference>
<dbReference type="GO" id="GO:0016491">
    <property type="term" value="F:oxidoreductase activity"/>
    <property type="evidence" value="ECO:0007669"/>
    <property type="project" value="InterPro"/>
</dbReference>
<keyword evidence="2" id="KW-0479">Metal-binding</keyword>
<dbReference type="InterPro" id="IPR036188">
    <property type="entry name" value="FAD/NAD-bd_sf"/>
</dbReference>
<dbReference type="InterPro" id="IPR017900">
    <property type="entry name" value="4Fe4S_Fe_S_CS"/>
</dbReference>
<dbReference type="Pfam" id="PF13510">
    <property type="entry name" value="Fer2_4"/>
    <property type="match status" value="1"/>
</dbReference>
<dbReference type="Gene3D" id="1.10.1060.10">
    <property type="entry name" value="Alpha-helical ferredoxin"/>
    <property type="match status" value="1"/>
</dbReference>